<evidence type="ECO:0000313" key="10">
    <source>
        <dbReference type="EMBL" id="KCZ89076.1"/>
    </source>
</evidence>
<comment type="caution">
    <text evidence="10">The sequence shown here is derived from an EMBL/GenBank/DDBJ whole genome shotgun (WGS) entry which is preliminary data.</text>
</comment>
<gene>
    <name evidence="10" type="ORF">HJA_07262</name>
</gene>
<dbReference type="InterPro" id="IPR050596">
    <property type="entry name" value="AspAT/PAT-like"/>
</dbReference>
<dbReference type="GO" id="GO:0004069">
    <property type="term" value="F:L-aspartate:2-oxoglutarate aminotransferase activity"/>
    <property type="evidence" value="ECO:0007669"/>
    <property type="project" value="UniProtKB-EC"/>
</dbReference>
<dbReference type="STRING" id="1280952.HJA_07262"/>
<comment type="catalytic activity">
    <reaction evidence="7">
        <text>L-aspartate + 2-oxoglutarate = oxaloacetate + L-glutamate</text>
        <dbReference type="Rhea" id="RHEA:21824"/>
        <dbReference type="ChEBI" id="CHEBI:16452"/>
        <dbReference type="ChEBI" id="CHEBI:16810"/>
        <dbReference type="ChEBI" id="CHEBI:29985"/>
        <dbReference type="ChEBI" id="CHEBI:29991"/>
        <dbReference type="EC" id="2.6.1.1"/>
    </reaction>
</comment>
<dbReference type="CDD" id="cd00609">
    <property type="entry name" value="AAT_like"/>
    <property type="match status" value="1"/>
</dbReference>
<dbReference type="InterPro" id="IPR015421">
    <property type="entry name" value="PyrdxlP-dep_Trfase_major"/>
</dbReference>
<dbReference type="PROSITE" id="PS00105">
    <property type="entry name" value="AA_TRANSFER_CLASS_1"/>
    <property type="match status" value="1"/>
</dbReference>
<evidence type="ECO:0000256" key="4">
    <source>
        <dbReference type="ARBA" id="ARBA00022576"/>
    </source>
</evidence>
<dbReference type="eggNOG" id="COG0436">
    <property type="taxonomic scope" value="Bacteria"/>
</dbReference>
<dbReference type="Pfam" id="PF00155">
    <property type="entry name" value="Aminotran_1_2"/>
    <property type="match status" value="1"/>
</dbReference>
<evidence type="ECO:0000256" key="6">
    <source>
        <dbReference type="ARBA" id="ARBA00022898"/>
    </source>
</evidence>
<comment type="cofactor">
    <cofactor evidence="1 8">
        <name>pyridoxal 5'-phosphate</name>
        <dbReference type="ChEBI" id="CHEBI:597326"/>
    </cofactor>
</comment>
<accession>A0A059FEW4</accession>
<dbReference type="EC" id="2.6.1.-" evidence="8"/>
<dbReference type="RefSeq" id="WP_035580186.1">
    <property type="nucleotide sequence ID" value="NZ_ARYJ01000004.1"/>
</dbReference>
<dbReference type="PATRIC" id="fig|1280952.3.peg.1440"/>
<dbReference type="GO" id="GO:0030170">
    <property type="term" value="F:pyridoxal phosphate binding"/>
    <property type="evidence" value="ECO:0007669"/>
    <property type="project" value="InterPro"/>
</dbReference>
<organism evidence="10 11">
    <name type="scientific">Hyphomonas jannaschiana VP2</name>
    <dbReference type="NCBI Taxonomy" id="1280952"/>
    <lineage>
        <taxon>Bacteria</taxon>
        <taxon>Pseudomonadati</taxon>
        <taxon>Pseudomonadota</taxon>
        <taxon>Alphaproteobacteria</taxon>
        <taxon>Hyphomonadales</taxon>
        <taxon>Hyphomonadaceae</taxon>
        <taxon>Hyphomonas</taxon>
    </lineage>
</organism>
<dbReference type="EMBL" id="ARYJ01000004">
    <property type="protein sequence ID" value="KCZ89076.1"/>
    <property type="molecule type" value="Genomic_DNA"/>
</dbReference>
<dbReference type="GO" id="GO:0006520">
    <property type="term" value="P:amino acid metabolic process"/>
    <property type="evidence" value="ECO:0007669"/>
    <property type="project" value="InterPro"/>
</dbReference>
<evidence type="ECO:0000256" key="1">
    <source>
        <dbReference type="ARBA" id="ARBA00001933"/>
    </source>
</evidence>
<proteinExistence type="inferred from homology"/>
<dbReference type="AlphaFoldDB" id="A0A059FEW4"/>
<keyword evidence="6" id="KW-0663">Pyridoxal phosphate</keyword>
<keyword evidence="5 8" id="KW-0808">Transferase</keyword>
<reference evidence="10 11" key="1">
    <citation type="journal article" date="2014" name="Antonie Van Leeuwenhoek">
        <title>Hyphomonas beringensis sp. nov. and Hyphomonas chukchiensis sp. nov., isolated from surface seawater of the Bering Sea and Chukchi Sea.</title>
        <authorList>
            <person name="Li C."/>
            <person name="Lai Q."/>
            <person name="Li G."/>
            <person name="Dong C."/>
            <person name="Wang J."/>
            <person name="Liao Y."/>
            <person name="Shao Z."/>
        </authorList>
    </citation>
    <scope>NUCLEOTIDE SEQUENCE [LARGE SCALE GENOMIC DNA]</scope>
    <source>
        <strain evidence="10 11">VP2</strain>
    </source>
</reference>
<dbReference type="Gene3D" id="3.40.640.10">
    <property type="entry name" value="Type I PLP-dependent aspartate aminotransferase-like (Major domain)"/>
    <property type="match status" value="1"/>
</dbReference>
<name>A0A059FEW4_9PROT</name>
<dbReference type="OrthoDB" id="9763453at2"/>
<protein>
    <recommendedName>
        <fullName evidence="8">Aminotransferase</fullName>
        <ecNumber evidence="8">2.6.1.-</ecNumber>
    </recommendedName>
</protein>
<dbReference type="PANTHER" id="PTHR46383:SF1">
    <property type="entry name" value="ASPARTATE AMINOTRANSFERASE"/>
    <property type="match status" value="1"/>
</dbReference>
<sequence length="403" mass="43443">MAADLRLSDALDRVKPSATIAVTTKAAELKRAGHDVIGLGAGEPDFDTPDNIKEAGIRAIREGKTKYTPADGLPELKEAICGKFQRENGLTYTPAQIHVAPGGKPVIYNALVATLNPGDEVICPAPYWVSYPEMVLMAGGEPVKVECGPNASYKLTPDALEAAITPNTKWLILNSPSNPTGAAYTRAELKALADVLLRHPQVWVMTDDMYEHLVYDDFEFTTIAQVEPALWERTLTINGVSKAYAMTGWRIGYAGGPDKLIKAMSKVISQTTSNPCSISQYAAIEALNGPQDFLPVRKAAYQARRDMVVEGLNKCPGLHCPTPEGAFYVYPSCAGVLGKTAPSGKLIETDEDFATELLETEKVAVVFGAAFGLSPAFRVSYATSDAALKEALVRIQRFCEALK</sequence>
<comment type="similarity">
    <text evidence="2 8">Belongs to the class-I pyridoxal-phosphate-dependent aminotransferase family.</text>
</comment>
<evidence type="ECO:0000256" key="8">
    <source>
        <dbReference type="RuleBase" id="RU000481"/>
    </source>
</evidence>
<evidence type="ECO:0000256" key="7">
    <source>
        <dbReference type="ARBA" id="ARBA00049185"/>
    </source>
</evidence>
<dbReference type="InterPro" id="IPR015424">
    <property type="entry name" value="PyrdxlP-dep_Trfase"/>
</dbReference>
<evidence type="ECO:0000259" key="9">
    <source>
        <dbReference type="Pfam" id="PF00155"/>
    </source>
</evidence>
<evidence type="ECO:0000256" key="3">
    <source>
        <dbReference type="ARBA" id="ARBA00011738"/>
    </source>
</evidence>
<dbReference type="Proteomes" id="UP000024816">
    <property type="component" value="Unassembled WGS sequence"/>
</dbReference>
<evidence type="ECO:0000313" key="11">
    <source>
        <dbReference type="Proteomes" id="UP000024816"/>
    </source>
</evidence>
<evidence type="ECO:0000256" key="2">
    <source>
        <dbReference type="ARBA" id="ARBA00007441"/>
    </source>
</evidence>
<dbReference type="InterPro" id="IPR004839">
    <property type="entry name" value="Aminotransferase_I/II_large"/>
</dbReference>
<comment type="subunit">
    <text evidence="3">Homodimer.</text>
</comment>
<feature type="domain" description="Aminotransferase class I/classII large" evidence="9">
    <location>
        <begin position="35"/>
        <end position="395"/>
    </location>
</feature>
<dbReference type="Gene3D" id="3.90.1150.10">
    <property type="entry name" value="Aspartate Aminotransferase, domain 1"/>
    <property type="match status" value="1"/>
</dbReference>
<dbReference type="InterPro" id="IPR015422">
    <property type="entry name" value="PyrdxlP-dep_Trfase_small"/>
</dbReference>
<dbReference type="InterPro" id="IPR004838">
    <property type="entry name" value="NHTrfase_class1_PyrdxlP-BS"/>
</dbReference>
<evidence type="ECO:0000256" key="5">
    <source>
        <dbReference type="ARBA" id="ARBA00022679"/>
    </source>
</evidence>
<keyword evidence="11" id="KW-1185">Reference proteome</keyword>
<dbReference type="SUPFAM" id="SSF53383">
    <property type="entry name" value="PLP-dependent transferases"/>
    <property type="match status" value="1"/>
</dbReference>
<dbReference type="PANTHER" id="PTHR46383">
    <property type="entry name" value="ASPARTATE AMINOTRANSFERASE"/>
    <property type="match status" value="1"/>
</dbReference>
<keyword evidence="4 8" id="KW-0032">Aminotransferase</keyword>
<dbReference type="FunFam" id="3.40.640.10:FF:000033">
    <property type="entry name" value="Aspartate aminotransferase"/>
    <property type="match status" value="1"/>
</dbReference>